<protein>
    <submittedName>
        <fullName evidence="2">Uncharacterized protein</fullName>
    </submittedName>
</protein>
<reference evidence="2 3" key="1">
    <citation type="submission" date="2024-03" db="EMBL/GenBank/DDBJ databases">
        <title>The Acrasis kona genome and developmental transcriptomes reveal deep origins of eukaryotic multicellular pathways.</title>
        <authorList>
            <person name="Sheikh S."/>
            <person name="Fu C.-J."/>
            <person name="Brown M.W."/>
            <person name="Baldauf S.L."/>
        </authorList>
    </citation>
    <scope>NUCLEOTIDE SEQUENCE [LARGE SCALE GENOMIC DNA]</scope>
    <source>
        <strain evidence="2 3">ATCC MYA-3509</strain>
    </source>
</reference>
<evidence type="ECO:0000313" key="2">
    <source>
        <dbReference type="EMBL" id="KAL0476302.1"/>
    </source>
</evidence>
<organism evidence="2 3">
    <name type="scientific">Acrasis kona</name>
    <dbReference type="NCBI Taxonomy" id="1008807"/>
    <lineage>
        <taxon>Eukaryota</taxon>
        <taxon>Discoba</taxon>
        <taxon>Heterolobosea</taxon>
        <taxon>Tetramitia</taxon>
        <taxon>Eutetramitia</taxon>
        <taxon>Acrasidae</taxon>
        <taxon>Acrasis</taxon>
    </lineage>
</organism>
<feature type="region of interest" description="Disordered" evidence="1">
    <location>
        <begin position="29"/>
        <end position="49"/>
    </location>
</feature>
<dbReference type="Proteomes" id="UP001431209">
    <property type="component" value="Unassembled WGS sequence"/>
</dbReference>
<dbReference type="EMBL" id="JAOPGA020000003">
    <property type="protein sequence ID" value="KAL0476302.1"/>
    <property type="molecule type" value="Genomic_DNA"/>
</dbReference>
<sequence length="131" mass="15385">MENKLDKALNQFGQRMIIMESKIKFIEEDQRRSKEEPEIRSYQPSKPFTNNETVVTKTFVREEIHQAPITNKYVNAPNEFYMEGQNVTSDPIIIEDDTSSDITSFINQITARSNESKRIMDQFRNENNMNS</sequence>
<name>A0AAW2YJQ0_9EUKA</name>
<accession>A0AAW2YJQ0</accession>
<dbReference type="AlphaFoldDB" id="A0AAW2YJQ0"/>
<evidence type="ECO:0000256" key="1">
    <source>
        <dbReference type="SAM" id="MobiDB-lite"/>
    </source>
</evidence>
<proteinExistence type="predicted"/>
<comment type="caution">
    <text evidence="2">The sequence shown here is derived from an EMBL/GenBank/DDBJ whole genome shotgun (WGS) entry which is preliminary data.</text>
</comment>
<evidence type="ECO:0000313" key="3">
    <source>
        <dbReference type="Proteomes" id="UP001431209"/>
    </source>
</evidence>
<feature type="compositionally biased region" description="Basic and acidic residues" evidence="1">
    <location>
        <begin position="29"/>
        <end position="39"/>
    </location>
</feature>
<keyword evidence="3" id="KW-1185">Reference proteome</keyword>
<gene>
    <name evidence="2" type="ORF">AKO1_006333</name>
</gene>